<dbReference type="AlphaFoldDB" id="A0A545VB40"/>
<dbReference type="PANTHER" id="PTHR34154:SF13">
    <property type="entry name" value="ASL1-LIKE GLYCOSYL HYDROLASE CATALYTIC DOMAIN-CONTAINING PROTEIN"/>
    <property type="match status" value="1"/>
</dbReference>
<feature type="domain" description="WSC" evidence="2">
    <location>
        <begin position="35"/>
        <end position="133"/>
    </location>
</feature>
<protein>
    <submittedName>
        <fullName evidence="3">Glycosyl hydrolase catalytic core domain-containing protein</fullName>
    </submittedName>
</protein>
<comment type="caution">
    <text evidence="3">The sequence shown here is derived from an EMBL/GenBank/DDBJ whole genome shotgun (WGS) entry which is preliminary data.</text>
</comment>
<dbReference type="SUPFAM" id="SSF51445">
    <property type="entry name" value="(Trans)glycosidases"/>
    <property type="match status" value="1"/>
</dbReference>
<feature type="signal peptide" evidence="1">
    <location>
        <begin position="1"/>
        <end position="20"/>
    </location>
</feature>
<keyword evidence="4" id="KW-1185">Reference proteome</keyword>
<dbReference type="InterPro" id="IPR017853">
    <property type="entry name" value="GH"/>
</dbReference>
<dbReference type="Pfam" id="PF01822">
    <property type="entry name" value="WSC"/>
    <property type="match status" value="1"/>
</dbReference>
<proteinExistence type="predicted"/>
<evidence type="ECO:0000259" key="2">
    <source>
        <dbReference type="PROSITE" id="PS51212"/>
    </source>
</evidence>
<name>A0A545VB40_9HYPO</name>
<dbReference type="Proteomes" id="UP000315783">
    <property type="component" value="Unassembled WGS sequence"/>
</dbReference>
<gene>
    <name evidence="3" type="ORF">IF1G_02909</name>
</gene>
<dbReference type="InterPro" id="IPR024655">
    <property type="entry name" value="Asl1_glyco_hydro_catalytic"/>
</dbReference>
<dbReference type="GO" id="GO:0071966">
    <property type="term" value="P:fungal-type cell wall polysaccharide metabolic process"/>
    <property type="evidence" value="ECO:0007669"/>
    <property type="project" value="TreeGrafter"/>
</dbReference>
<evidence type="ECO:0000313" key="4">
    <source>
        <dbReference type="Proteomes" id="UP000315783"/>
    </source>
</evidence>
<keyword evidence="1" id="KW-0732">Signal</keyword>
<dbReference type="GO" id="GO:0009277">
    <property type="term" value="C:fungal-type cell wall"/>
    <property type="evidence" value="ECO:0007669"/>
    <property type="project" value="TreeGrafter"/>
</dbReference>
<dbReference type="Gene3D" id="3.20.20.80">
    <property type="entry name" value="Glycosidases"/>
    <property type="match status" value="1"/>
</dbReference>
<evidence type="ECO:0000313" key="3">
    <source>
        <dbReference type="EMBL" id="TQV98829.1"/>
    </source>
</evidence>
<feature type="chain" id="PRO_5022064811" evidence="1">
    <location>
        <begin position="21"/>
        <end position="392"/>
    </location>
</feature>
<dbReference type="GO" id="GO:0016787">
    <property type="term" value="F:hydrolase activity"/>
    <property type="evidence" value="ECO:0007669"/>
    <property type="project" value="UniProtKB-KW"/>
</dbReference>
<keyword evidence="3" id="KW-0378">Hydrolase</keyword>
<dbReference type="STRING" id="43265.A0A545VB40"/>
<evidence type="ECO:0000256" key="1">
    <source>
        <dbReference type="SAM" id="SignalP"/>
    </source>
</evidence>
<dbReference type="InterPro" id="IPR053183">
    <property type="entry name" value="ASL1"/>
</dbReference>
<dbReference type="PANTHER" id="PTHR34154">
    <property type="entry name" value="ALKALI-SENSITIVE LINKAGE PROTEIN 1"/>
    <property type="match status" value="1"/>
</dbReference>
<sequence>MMVSQALVVYTLTLAAICSAGSRKAASQITEASTTWKPLGCYTDNVSGRALPYSPVTPGGNSAMTNEGCQNACQSAGYVIAGTEYAGECWCGNAVGGGNGLAPDGDTRCNMTCKGSSAETCGGPDRLTVYQLSSSPPSAGIAKRGLAYNNNNPSKNSVYANMFKGYSKISWAYDWGYPSWGLDEVFEFVPMLWGKPSGAAPDWTAAVQRPGTEHILGFNEPDLTYPASSNMLPADAAAGYQAYMQPFRDRVRVGTPSVLWNNDAGPSSGGRYGSRAWTRYFLGNCSSCHLDFAAIHYYQDCEPAAAAGSSGAAWFRSNVTDAHDALGLPVWVTEFQCYGTEDQQAAFLREVLPWLDAQAYVARYAYFGAFPGFLVSHDGTGLSPLGMVYATT</sequence>
<accession>A0A545VB40</accession>
<dbReference type="SMART" id="SM00321">
    <property type="entry name" value="WSC"/>
    <property type="match status" value="1"/>
</dbReference>
<dbReference type="OrthoDB" id="5985073at2759"/>
<dbReference type="EMBL" id="SPUK01000003">
    <property type="protein sequence ID" value="TQV98829.1"/>
    <property type="molecule type" value="Genomic_DNA"/>
</dbReference>
<organism evidence="3 4">
    <name type="scientific">Cordyceps javanica</name>
    <dbReference type="NCBI Taxonomy" id="43265"/>
    <lineage>
        <taxon>Eukaryota</taxon>
        <taxon>Fungi</taxon>
        <taxon>Dikarya</taxon>
        <taxon>Ascomycota</taxon>
        <taxon>Pezizomycotina</taxon>
        <taxon>Sordariomycetes</taxon>
        <taxon>Hypocreomycetidae</taxon>
        <taxon>Hypocreales</taxon>
        <taxon>Cordycipitaceae</taxon>
        <taxon>Cordyceps</taxon>
    </lineage>
</organism>
<dbReference type="Pfam" id="PF11790">
    <property type="entry name" value="Glyco_hydro_cc"/>
    <property type="match status" value="1"/>
</dbReference>
<dbReference type="PROSITE" id="PS51212">
    <property type="entry name" value="WSC"/>
    <property type="match status" value="1"/>
</dbReference>
<reference evidence="3 4" key="1">
    <citation type="journal article" date="2019" name="Appl. Microbiol. Biotechnol.">
        <title>Genome sequence of Isaria javanica and comparative genome analysis insights into family S53 peptidase evolution in fungal entomopathogens.</title>
        <authorList>
            <person name="Lin R."/>
            <person name="Zhang X."/>
            <person name="Xin B."/>
            <person name="Zou M."/>
            <person name="Gao Y."/>
            <person name="Qin F."/>
            <person name="Hu Q."/>
            <person name="Xie B."/>
            <person name="Cheng X."/>
        </authorList>
    </citation>
    <scope>NUCLEOTIDE SEQUENCE [LARGE SCALE GENOMIC DNA]</scope>
    <source>
        <strain evidence="3 4">IJ1G</strain>
    </source>
</reference>
<dbReference type="InterPro" id="IPR002889">
    <property type="entry name" value="WSC_carb-bd"/>
</dbReference>